<keyword evidence="6" id="KW-0695">RNA-directed DNA polymerase</keyword>
<comment type="caution">
    <text evidence="10">The sequence shown here is derived from an EMBL/GenBank/DDBJ whole genome shotgun (WGS) entry which is preliminary data.</text>
</comment>
<dbReference type="Proteomes" id="UP000765509">
    <property type="component" value="Unassembled WGS sequence"/>
</dbReference>
<feature type="chain" id="PRO_5040116305" description="Reverse transcriptase RNase H-like domain-containing protein" evidence="8">
    <location>
        <begin position="20"/>
        <end position="236"/>
    </location>
</feature>
<name>A0A9Q3DBN1_9BASI</name>
<evidence type="ECO:0000256" key="4">
    <source>
        <dbReference type="ARBA" id="ARBA00022759"/>
    </source>
</evidence>
<feature type="signal peptide" evidence="8">
    <location>
        <begin position="1"/>
        <end position="19"/>
    </location>
</feature>
<keyword evidence="8" id="KW-0732">Signal</keyword>
<gene>
    <name evidence="10" type="ORF">O181_038558</name>
</gene>
<keyword evidence="2" id="KW-0548">Nucleotidyltransferase</keyword>
<keyword evidence="1" id="KW-0808">Transferase</keyword>
<evidence type="ECO:0000259" key="9">
    <source>
        <dbReference type="Pfam" id="PF17917"/>
    </source>
</evidence>
<dbReference type="InterPro" id="IPR041373">
    <property type="entry name" value="RT_RNaseH"/>
</dbReference>
<dbReference type="InterPro" id="IPR043502">
    <property type="entry name" value="DNA/RNA_pol_sf"/>
</dbReference>
<accession>A0A9Q3DBN1</accession>
<dbReference type="CDD" id="cd09274">
    <property type="entry name" value="RNase_HI_RT_Ty3"/>
    <property type="match status" value="1"/>
</dbReference>
<evidence type="ECO:0000313" key="11">
    <source>
        <dbReference type="Proteomes" id="UP000765509"/>
    </source>
</evidence>
<evidence type="ECO:0000256" key="2">
    <source>
        <dbReference type="ARBA" id="ARBA00022695"/>
    </source>
</evidence>
<dbReference type="AlphaFoldDB" id="A0A9Q3DBN1"/>
<evidence type="ECO:0000256" key="1">
    <source>
        <dbReference type="ARBA" id="ARBA00022679"/>
    </source>
</evidence>
<keyword evidence="5" id="KW-0378">Hydrolase</keyword>
<dbReference type="GO" id="GO:0004519">
    <property type="term" value="F:endonuclease activity"/>
    <property type="evidence" value="ECO:0007669"/>
    <property type="project" value="UniProtKB-KW"/>
</dbReference>
<feature type="domain" description="Reverse transcriptase RNase H-like" evidence="9">
    <location>
        <begin position="94"/>
        <end position="199"/>
    </location>
</feature>
<sequence length="236" mass="27112">MSLVWNIWVMLLLLKASRWIKQKTSRFSIGHLQETSRLFNLSLALPISTTVSSRIIQKNQFTHQFPQERFLFSPQKGSSQSVSSAQRGFHHRSNPSLPTIVETDASNYAFGAVLSQVSDSGTYPITFNRGNLIPAQLNYEINYKDLLRIVWALKRWRAVFLSLSSPFEVLTNHSSLKYFISSKFLTRRQARLAEFLAEFHFSISYCPGHLATLLNAISHWDNVYPERGWISSARIQ</sequence>
<proteinExistence type="predicted"/>
<dbReference type="GO" id="GO:0016787">
    <property type="term" value="F:hydrolase activity"/>
    <property type="evidence" value="ECO:0007669"/>
    <property type="project" value="UniProtKB-KW"/>
</dbReference>
<dbReference type="PANTHER" id="PTHR34072">
    <property type="entry name" value="ENZYMATIC POLYPROTEIN-RELATED"/>
    <property type="match status" value="1"/>
</dbReference>
<dbReference type="GO" id="GO:0003964">
    <property type="term" value="F:RNA-directed DNA polymerase activity"/>
    <property type="evidence" value="ECO:0007669"/>
    <property type="project" value="UniProtKB-KW"/>
</dbReference>
<evidence type="ECO:0000256" key="6">
    <source>
        <dbReference type="ARBA" id="ARBA00022918"/>
    </source>
</evidence>
<reference evidence="10" key="1">
    <citation type="submission" date="2021-03" db="EMBL/GenBank/DDBJ databases">
        <title>Draft genome sequence of rust myrtle Austropuccinia psidii MF-1, a brazilian biotype.</title>
        <authorList>
            <person name="Quecine M.C."/>
            <person name="Pachon D.M.R."/>
            <person name="Bonatelli M.L."/>
            <person name="Correr F.H."/>
            <person name="Franceschini L.M."/>
            <person name="Leite T.F."/>
            <person name="Margarido G.R.A."/>
            <person name="Almeida C.A."/>
            <person name="Ferrarezi J.A."/>
            <person name="Labate C.A."/>
        </authorList>
    </citation>
    <scope>NUCLEOTIDE SEQUENCE</scope>
    <source>
        <strain evidence="10">MF-1</strain>
    </source>
</reference>
<evidence type="ECO:0000256" key="3">
    <source>
        <dbReference type="ARBA" id="ARBA00022722"/>
    </source>
</evidence>
<evidence type="ECO:0000256" key="8">
    <source>
        <dbReference type="SAM" id="SignalP"/>
    </source>
</evidence>
<evidence type="ECO:0000256" key="7">
    <source>
        <dbReference type="SAM" id="MobiDB-lite"/>
    </source>
</evidence>
<feature type="compositionally biased region" description="Low complexity" evidence="7">
    <location>
        <begin position="75"/>
        <end position="86"/>
    </location>
</feature>
<keyword evidence="11" id="KW-1185">Reference proteome</keyword>
<evidence type="ECO:0000313" key="10">
    <source>
        <dbReference type="EMBL" id="MBW0498843.1"/>
    </source>
</evidence>
<protein>
    <recommendedName>
        <fullName evidence="9">Reverse transcriptase RNase H-like domain-containing protein</fullName>
    </recommendedName>
</protein>
<dbReference type="SUPFAM" id="SSF56672">
    <property type="entry name" value="DNA/RNA polymerases"/>
    <property type="match status" value="1"/>
</dbReference>
<feature type="region of interest" description="Disordered" evidence="7">
    <location>
        <begin position="75"/>
        <end position="97"/>
    </location>
</feature>
<dbReference type="PANTHER" id="PTHR34072:SF52">
    <property type="entry name" value="RIBONUCLEASE H"/>
    <property type="match status" value="1"/>
</dbReference>
<keyword evidence="3" id="KW-0540">Nuclease</keyword>
<dbReference type="Pfam" id="PF17917">
    <property type="entry name" value="RT_RNaseH"/>
    <property type="match status" value="1"/>
</dbReference>
<keyword evidence="4" id="KW-0255">Endonuclease</keyword>
<organism evidence="10 11">
    <name type="scientific">Austropuccinia psidii MF-1</name>
    <dbReference type="NCBI Taxonomy" id="1389203"/>
    <lineage>
        <taxon>Eukaryota</taxon>
        <taxon>Fungi</taxon>
        <taxon>Dikarya</taxon>
        <taxon>Basidiomycota</taxon>
        <taxon>Pucciniomycotina</taxon>
        <taxon>Pucciniomycetes</taxon>
        <taxon>Pucciniales</taxon>
        <taxon>Sphaerophragmiaceae</taxon>
        <taxon>Austropuccinia</taxon>
    </lineage>
</organism>
<dbReference type="EMBL" id="AVOT02014930">
    <property type="protein sequence ID" value="MBW0498843.1"/>
    <property type="molecule type" value="Genomic_DNA"/>
</dbReference>
<evidence type="ECO:0000256" key="5">
    <source>
        <dbReference type="ARBA" id="ARBA00022801"/>
    </source>
</evidence>